<dbReference type="InterPro" id="IPR052377">
    <property type="entry name" value="Mitochondrial_ECH-domain"/>
</dbReference>
<reference evidence="9" key="2">
    <citation type="submission" date="2023-05" db="EMBL/GenBank/DDBJ databases">
        <authorList>
            <consortium name="Lawrence Berkeley National Laboratory"/>
            <person name="Steindorff A."/>
            <person name="Hensen N."/>
            <person name="Bonometti L."/>
            <person name="Westerberg I."/>
            <person name="Brannstrom I.O."/>
            <person name="Guillou S."/>
            <person name="Cros-Aarteil S."/>
            <person name="Calhoun S."/>
            <person name="Haridas S."/>
            <person name="Kuo A."/>
            <person name="Mondo S."/>
            <person name="Pangilinan J."/>
            <person name="Riley R."/>
            <person name="Labutti K."/>
            <person name="Andreopoulos B."/>
            <person name="Lipzen A."/>
            <person name="Chen C."/>
            <person name="Yanf M."/>
            <person name="Daum C."/>
            <person name="Ng V."/>
            <person name="Clum A."/>
            <person name="Ohm R."/>
            <person name="Martin F."/>
            <person name="Silar P."/>
            <person name="Natvig D."/>
            <person name="Lalanne C."/>
            <person name="Gautier V."/>
            <person name="Ament-Velasquez S.L."/>
            <person name="Kruys A."/>
            <person name="Hutchinson M.I."/>
            <person name="Powell A.J."/>
            <person name="Barry K."/>
            <person name="Miller A.N."/>
            <person name="Grigoriev I.V."/>
            <person name="Debuchy R."/>
            <person name="Gladieux P."/>
            <person name="Thoren M.H."/>
            <person name="Johannesson H."/>
        </authorList>
    </citation>
    <scope>NUCLEOTIDE SEQUENCE</scope>
    <source>
        <strain evidence="9">PSN243</strain>
    </source>
</reference>
<dbReference type="Gene3D" id="1.10.12.10">
    <property type="entry name" value="Lyase 2-enoyl-coa Hydratase, Chain A, domain 2"/>
    <property type="match status" value="1"/>
</dbReference>
<dbReference type="PROSITE" id="PS00166">
    <property type="entry name" value="ENOYL_COA_HYDRATASE"/>
    <property type="match status" value="1"/>
</dbReference>
<reference evidence="9" key="1">
    <citation type="journal article" date="2023" name="Mol. Phylogenet. Evol.">
        <title>Genome-scale phylogeny and comparative genomics of the fungal order Sordariales.</title>
        <authorList>
            <person name="Hensen N."/>
            <person name="Bonometti L."/>
            <person name="Westerberg I."/>
            <person name="Brannstrom I.O."/>
            <person name="Guillou S."/>
            <person name="Cros-Aarteil S."/>
            <person name="Calhoun S."/>
            <person name="Haridas S."/>
            <person name="Kuo A."/>
            <person name="Mondo S."/>
            <person name="Pangilinan J."/>
            <person name="Riley R."/>
            <person name="LaButti K."/>
            <person name="Andreopoulos B."/>
            <person name="Lipzen A."/>
            <person name="Chen C."/>
            <person name="Yan M."/>
            <person name="Daum C."/>
            <person name="Ng V."/>
            <person name="Clum A."/>
            <person name="Steindorff A."/>
            <person name="Ohm R.A."/>
            <person name="Martin F."/>
            <person name="Silar P."/>
            <person name="Natvig D.O."/>
            <person name="Lalanne C."/>
            <person name="Gautier V."/>
            <person name="Ament-Velasquez S.L."/>
            <person name="Kruys A."/>
            <person name="Hutchinson M.I."/>
            <person name="Powell A.J."/>
            <person name="Barry K."/>
            <person name="Miller A.N."/>
            <person name="Grigoriev I.V."/>
            <person name="Debuchy R."/>
            <person name="Gladieux P."/>
            <person name="Hiltunen Thoren M."/>
            <person name="Johannesson H."/>
        </authorList>
    </citation>
    <scope>NUCLEOTIDE SEQUENCE</scope>
    <source>
        <strain evidence="9">PSN243</strain>
    </source>
</reference>
<keyword evidence="5" id="KW-0496">Mitochondrion</keyword>
<evidence type="ECO:0000256" key="1">
    <source>
        <dbReference type="ARBA" id="ARBA00004173"/>
    </source>
</evidence>
<sequence length="301" mass="32417">MHGLPPLPANAAYLFLNNASRRNALSLSVLRDLSSQLKRHLTSPKTGRLLTLPPFAPGTLKDFQSSDAHRWLLDAAEWQSARQGLPNVLVLRSKGPVFSSGHDLKEVSAMSKAERKELFDACAGVMSLIRQSPAIVVGAVQGLATAAGFQLAMACDVAIARAETEFQLPGMSIGLPCTSPSTAVARRVPVGLAYRMFATAQRVRADELGGAVDVVRGLEEGAFERRVMETVSRLAEMPGQPQALGKWAFWSQAGIASTEEEDGFGRATRWASDAMVLHAGSTEAKEGMKAFLEKRKAKWST</sequence>
<comment type="subcellular location">
    <subcellularLocation>
        <location evidence="1">Mitochondrion</location>
    </subcellularLocation>
</comment>
<dbReference type="Pfam" id="PF00378">
    <property type="entry name" value="ECH_1"/>
    <property type="match status" value="1"/>
</dbReference>
<evidence type="ECO:0000256" key="6">
    <source>
        <dbReference type="ARBA" id="ARBA00037410"/>
    </source>
</evidence>
<keyword evidence="4" id="KW-0443">Lipid metabolism</keyword>
<protein>
    <recommendedName>
        <fullName evidence="7">Enoyl-CoA hydratase domain-containing protein 3, mitochondrial</fullName>
    </recommendedName>
</protein>
<dbReference type="CDD" id="cd06558">
    <property type="entry name" value="crotonase-like"/>
    <property type="match status" value="1"/>
</dbReference>
<dbReference type="SUPFAM" id="SSF52096">
    <property type="entry name" value="ClpP/crotonase"/>
    <property type="match status" value="1"/>
</dbReference>
<keyword evidence="3" id="KW-0809">Transit peptide</keyword>
<dbReference type="InterPro" id="IPR029045">
    <property type="entry name" value="ClpP/crotonase-like_dom_sf"/>
</dbReference>
<proteinExistence type="inferred from homology"/>
<comment type="function">
    <text evidence="6">May play a role in fatty acid biosynthesis and insulin sensitivity.</text>
</comment>
<comment type="caution">
    <text evidence="9">The sequence shown here is derived from an EMBL/GenBank/DDBJ whole genome shotgun (WGS) entry which is preliminary data.</text>
</comment>
<comment type="similarity">
    <text evidence="8">Belongs to the enoyl-CoA hydratase/isomerase family.</text>
</comment>
<evidence type="ECO:0000256" key="2">
    <source>
        <dbReference type="ARBA" id="ARBA00022832"/>
    </source>
</evidence>
<evidence type="ECO:0000313" key="10">
    <source>
        <dbReference type="Proteomes" id="UP001321760"/>
    </source>
</evidence>
<dbReference type="GO" id="GO:0016836">
    <property type="term" value="F:hydro-lyase activity"/>
    <property type="evidence" value="ECO:0007669"/>
    <property type="project" value="TreeGrafter"/>
</dbReference>
<dbReference type="Gene3D" id="3.90.226.10">
    <property type="entry name" value="2-enoyl-CoA Hydratase, Chain A, domain 1"/>
    <property type="match status" value="1"/>
</dbReference>
<name>A0AAV9GQ44_9PEZI</name>
<accession>A0AAV9GQ44</accession>
<dbReference type="Proteomes" id="UP001321760">
    <property type="component" value="Unassembled WGS sequence"/>
</dbReference>
<evidence type="ECO:0000256" key="5">
    <source>
        <dbReference type="ARBA" id="ARBA00023128"/>
    </source>
</evidence>
<dbReference type="InterPro" id="IPR018376">
    <property type="entry name" value="Enoyl-CoA_hyd/isom_CS"/>
</dbReference>
<keyword evidence="10" id="KW-1185">Reference proteome</keyword>
<dbReference type="InterPro" id="IPR014748">
    <property type="entry name" value="Enoyl-CoA_hydra_C"/>
</dbReference>
<dbReference type="InterPro" id="IPR001753">
    <property type="entry name" value="Enoyl-CoA_hydra/iso"/>
</dbReference>
<gene>
    <name evidence="9" type="ORF">QBC34DRAFT_464593</name>
</gene>
<evidence type="ECO:0000256" key="7">
    <source>
        <dbReference type="ARBA" id="ARBA00040545"/>
    </source>
</evidence>
<dbReference type="PANTHER" id="PTHR43602">
    <property type="match status" value="1"/>
</dbReference>
<dbReference type="GO" id="GO:0006631">
    <property type="term" value="P:fatty acid metabolic process"/>
    <property type="evidence" value="ECO:0007669"/>
    <property type="project" value="UniProtKB-KW"/>
</dbReference>
<evidence type="ECO:0000256" key="3">
    <source>
        <dbReference type="ARBA" id="ARBA00022946"/>
    </source>
</evidence>
<dbReference type="EMBL" id="MU865941">
    <property type="protein sequence ID" value="KAK4448776.1"/>
    <property type="molecule type" value="Genomic_DNA"/>
</dbReference>
<keyword evidence="2" id="KW-0276">Fatty acid metabolism</keyword>
<dbReference type="PANTHER" id="PTHR43602:SF1">
    <property type="entry name" value="ENOYL-COA HYDRATASE DOMAIN-CONTAINING PROTEIN 3, MITOCHONDRIAL"/>
    <property type="match status" value="1"/>
</dbReference>
<dbReference type="AlphaFoldDB" id="A0AAV9GQ44"/>
<evidence type="ECO:0000256" key="4">
    <source>
        <dbReference type="ARBA" id="ARBA00023098"/>
    </source>
</evidence>
<organism evidence="9 10">
    <name type="scientific">Podospora aff. communis PSN243</name>
    <dbReference type="NCBI Taxonomy" id="3040156"/>
    <lineage>
        <taxon>Eukaryota</taxon>
        <taxon>Fungi</taxon>
        <taxon>Dikarya</taxon>
        <taxon>Ascomycota</taxon>
        <taxon>Pezizomycotina</taxon>
        <taxon>Sordariomycetes</taxon>
        <taxon>Sordariomycetidae</taxon>
        <taxon>Sordariales</taxon>
        <taxon>Podosporaceae</taxon>
        <taxon>Podospora</taxon>
    </lineage>
</organism>
<evidence type="ECO:0000313" key="9">
    <source>
        <dbReference type="EMBL" id="KAK4448776.1"/>
    </source>
</evidence>
<evidence type="ECO:0000256" key="8">
    <source>
        <dbReference type="RuleBase" id="RU003707"/>
    </source>
</evidence>
<dbReference type="GO" id="GO:0005739">
    <property type="term" value="C:mitochondrion"/>
    <property type="evidence" value="ECO:0007669"/>
    <property type="project" value="UniProtKB-SubCell"/>
</dbReference>